<protein>
    <submittedName>
        <fullName evidence="3">Cohesin domain-containing protein</fullName>
    </submittedName>
</protein>
<dbReference type="InterPro" id="IPR002102">
    <property type="entry name" value="Cohesin_dom"/>
</dbReference>
<dbReference type="InterPro" id="IPR036116">
    <property type="entry name" value="FN3_sf"/>
</dbReference>
<dbReference type="GO" id="GO:0030246">
    <property type="term" value="F:carbohydrate binding"/>
    <property type="evidence" value="ECO:0007669"/>
    <property type="project" value="InterPro"/>
</dbReference>
<dbReference type="SUPFAM" id="SSF49265">
    <property type="entry name" value="Fibronectin type III"/>
    <property type="match status" value="1"/>
</dbReference>
<dbReference type="SUPFAM" id="SSF49384">
    <property type="entry name" value="Carbohydrate-binding domain"/>
    <property type="match status" value="2"/>
</dbReference>
<dbReference type="Pfam" id="PF00963">
    <property type="entry name" value="Cohesin"/>
    <property type="match status" value="2"/>
</dbReference>
<keyword evidence="4" id="KW-1185">Reference proteome</keyword>
<dbReference type="CDD" id="cd00063">
    <property type="entry name" value="FN3"/>
    <property type="match status" value="1"/>
</dbReference>
<proteinExistence type="predicted"/>
<evidence type="ECO:0000256" key="1">
    <source>
        <dbReference type="SAM" id="MobiDB-lite"/>
    </source>
</evidence>
<feature type="region of interest" description="Disordered" evidence="1">
    <location>
        <begin position="492"/>
        <end position="516"/>
    </location>
</feature>
<reference evidence="3" key="1">
    <citation type="submission" date="2022-10" db="EMBL/GenBank/DDBJ databases">
        <title>Comparative genomic analysis of Cohnella hashimotonis sp. nov., isolated from the International Space Station.</title>
        <authorList>
            <person name="Simpson A."/>
            <person name="Venkateswaran K."/>
        </authorList>
    </citation>
    <scope>NUCLEOTIDE SEQUENCE</scope>
    <source>
        <strain evidence="3">DSM 28161</strain>
    </source>
</reference>
<dbReference type="Proteomes" id="UP001153404">
    <property type="component" value="Unassembled WGS sequence"/>
</dbReference>
<comment type="caution">
    <text evidence="3">The sequence shown here is derived from an EMBL/GenBank/DDBJ whole genome shotgun (WGS) entry which is preliminary data.</text>
</comment>
<name>A0A9X4L0P0_9BACL</name>
<organism evidence="3 4">
    <name type="scientific">Cohnella rhizosphaerae</name>
    <dbReference type="NCBI Taxonomy" id="1457232"/>
    <lineage>
        <taxon>Bacteria</taxon>
        <taxon>Bacillati</taxon>
        <taxon>Bacillota</taxon>
        <taxon>Bacilli</taxon>
        <taxon>Bacillales</taxon>
        <taxon>Paenibacillaceae</taxon>
        <taxon>Cohnella</taxon>
    </lineage>
</organism>
<feature type="compositionally biased region" description="Polar residues" evidence="1">
    <location>
        <begin position="492"/>
        <end position="509"/>
    </location>
</feature>
<dbReference type="Gene3D" id="2.60.40.10">
    <property type="entry name" value="Immunoglobulins"/>
    <property type="match status" value="1"/>
</dbReference>
<dbReference type="Pfam" id="PF00041">
    <property type="entry name" value="fn3"/>
    <property type="match status" value="1"/>
</dbReference>
<dbReference type="GO" id="GO:0000272">
    <property type="term" value="P:polysaccharide catabolic process"/>
    <property type="evidence" value="ECO:0007669"/>
    <property type="project" value="InterPro"/>
</dbReference>
<dbReference type="SMART" id="SM00060">
    <property type="entry name" value="FN3"/>
    <property type="match status" value="1"/>
</dbReference>
<evidence type="ECO:0000313" key="4">
    <source>
        <dbReference type="Proteomes" id="UP001153404"/>
    </source>
</evidence>
<feature type="domain" description="Fibronectin type-III" evidence="2">
    <location>
        <begin position="414"/>
        <end position="503"/>
    </location>
</feature>
<sequence>MRQQSMKLLSFIMTLSILLFGWHPLRAAAAPAPEHPVRVEVGQASGAREDIVDVPVFIDPGDYGVWKYSLNISYDPAVLELAEGASVTDEADAAGPLEVTTAGGVLQVEASSFGDSYFIMDEKQKVFTIHFKIKKTAPSGPSHVTVNDSTYVEDEEPQAVTTVTPGMVTVSDTAAVTIGSGSGSAGQTASVPVYLENASADVGSYGIRIGFDPTALEVSSIAGDSGERFISSFDNTEGTLIGLWADAAGGDRPLRAGDRLFTIHFKVKAAAAAGDRLPLVVTDANALESFSVTDTSGKEMMKTVNSGMVTIGLTVASSDPTGAGTDGKTKITVAETAGAGNIFKYKNFAGAAADLPDVGDAIEADYALLPEDGLVEAANGDRIVVAEVNAAGQAVRSGQTTAMVASGQGTVLAAPSNLSATAGDGQVALSWNGVAEATYYNIYMGTLTGEYGATPAATVTGATYAYHVTGLANGQTYYFAVKAGDEAGIGPNSNEASAIPQSAGSNQGERQYDGGL</sequence>
<accession>A0A9X4L0P0</accession>
<dbReference type="InterPro" id="IPR003961">
    <property type="entry name" value="FN3_dom"/>
</dbReference>
<dbReference type="RefSeq" id="WP_277533948.1">
    <property type="nucleotide sequence ID" value="NZ_JAPDIA010000007.1"/>
</dbReference>
<gene>
    <name evidence="3" type="ORF">OMP40_19875</name>
</gene>
<dbReference type="AlphaFoldDB" id="A0A9X4L0P0"/>
<dbReference type="PROSITE" id="PS50853">
    <property type="entry name" value="FN3"/>
    <property type="match status" value="1"/>
</dbReference>
<dbReference type="Gene3D" id="2.60.40.680">
    <property type="match status" value="2"/>
</dbReference>
<dbReference type="CDD" id="cd08548">
    <property type="entry name" value="Type_I_cohesin_like"/>
    <property type="match status" value="1"/>
</dbReference>
<evidence type="ECO:0000259" key="2">
    <source>
        <dbReference type="PROSITE" id="PS50853"/>
    </source>
</evidence>
<dbReference type="InterPro" id="IPR008965">
    <property type="entry name" value="CBM2/CBM3_carb-bd_dom_sf"/>
</dbReference>
<dbReference type="EMBL" id="JAPDIA010000007">
    <property type="protein sequence ID" value="MDG0811372.1"/>
    <property type="molecule type" value="Genomic_DNA"/>
</dbReference>
<dbReference type="InterPro" id="IPR013783">
    <property type="entry name" value="Ig-like_fold"/>
</dbReference>
<evidence type="ECO:0000313" key="3">
    <source>
        <dbReference type="EMBL" id="MDG0811372.1"/>
    </source>
</evidence>